<proteinExistence type="predicted"/>
<dbReference type="PROSITE" id="PS50077">
    <property type="entry name" value="HEAT_REPEAT"/>
    <property type="match status" value="1"/>
</dbReference>
<comment type="caution">
    <text evidence="4">The sequence shown here is derived from an EMBL/GenBank/DDBJ whole genome shotgun (WGS) entry which is preliminary data.</text>
</comment>
<dbReference type="PANTHER" id="PTHR10648:SF4">
    <property type="entry name" value="PROTEIN PHOSPHATASE 2 (FORMERLY 2A), REGULATORY SUBUNIT A, BETA ISOFORM-RELATED"/>
    <property type="match status" value="1"/>
</dbReference>
<dbReference type="Gene3D" id="1.25.10.10">
    <property type="entry name" value="Leucine-rich Repeat Variant"/>
    <property type="match status" value="1"/>
</dbReference>
<dbReference type="InterPro" id="IPR011989">
    <property type="entry name" value="ARM-like"/>
</dbReference>
<dbReference type="InterPro" id="IPR021133">
    <property type="entry name" value="HEAT_type_2"/>
</dbReference>
<keyword evidence="1" id="KW-0677">Repeat</keyword>
<sequence length="633" mass="69546">AAVSRMESGEDGGKGGGGMDVLEFWREEVSDFLSSQIRAHAARHAHLVAREVGSEAVVQVVVDVVLSNEIEDVVWGALATSLGEKEFAGSRKAKSILHWLLENPSKRVRTTAVRSVLSHAHRGEALVQYPGCINMRELEWGSLPDGSDDSADIKMGGPGSSGSTNEGGDNSGEQGGEGRGGGGGSNDRWLLPSLCDPNAFVSYFQRISVCEILGTSVPTGLDAQQEEDLIARLGKDPVPMVRVAVAENLGNLKRRAVIKDLMGDPDDLVQAKSIENCVGQFMQAMRTDEDRGHFLNFLREHLVHSPSWRARFALAKQMWELFDGAASFHGSGATPHSSSSSMAVSSPSNFSMDVDTASDAVSDAKRQDAVMVLREILVDLFSDPEPEVRSAAARHFGYFKDDRRYLPILNALVSDEDEDARRAAISCFPQVAKVLPLEVAELVMELLSRDPDPEVYTFAVRTLFESDLLMSFTDHHSLAIVQTLYSKLRWHREQSMQAYSWRTKDEVVRATATIIRRIPAEPWQSRAAGLDFVLNCLKDPVYTVRANTCKQVAALAQTYGSDWVNAHLAGVPAQLYDAEGADYKVRITALELAHELFRIQCFHDQALIQRARTHDPVANVREKADLLFPSSAT</sequence>
<dbReference type="SMART" id="SM00567">
    <property type="entry name" value="EZ_HEAT"/>
    <property type="match status" value="2"/>
</dbReference>
<reference evidence="4 5" key="1">
    <citation type="submission" date="2024-02" db="EMBL/GenBank/DDBJ databases">
        <authorList>
            <person name="Chen Y."/>
            <person name="Shah S."/>
            <person name="Dougan E. K."/>
            <person name="Thang M."/>
            <person name="Chan C."/>
        </authorList>
    </citation>
    <scope>NUCLEOTIDE SEQUENCE [LARGE SCALE GENOMIC DNA]</scope>
</reference>
<evidence type="ECO:0000256" key="3">
    <source>
        <dbReference type="SAM" id="MobiDB-lite"/>
    </source>
</evidence>
<dbReference type="EMBL" id="CAXAMM010019847">
    <property type="protein sequence ID" value="CAK9046557.1"/>
    <property type="molecule type" value="Genomic_DNA"/>
</dbReference>
<dbReference type="InterPro" id="IPR016024">
    <property type="entry name" value="ARM-type_fold"/>
</dbReference>
<feature type="non-terminal residue" evidence="4">
    <location>
        <position position="1"/>
    </location>
</feature>
<dbReference type="PANTHER" id="PTHR10648">
    <property type="entry name" value="SERINE/THREONINE-PROTEIN PHOSPHATASE PP2A 65 KDA REGULATORY SUBUNIT"/>
    <property type="match status" value="1"/>
</dbReference>
<feature type="repeat" description="HEAT" evidence="2">
    <location>
        <begin position="405"/>
        <end position="441"/>
    </location>
</feature>
<dbReference type="SUPFAM" id="SSF48371">
    <property type="entry name" value="ARM repeat"/>
    <property type="match status" value="1"/>
</dbReference>
<accession>A0ABP0M501</accession>
<evidence type="ECO:0000256" key="1">
    <source>
        <dbReference type="ARBA" id="ARBA00022737"/>
    </source>
</evidence>
<evidence type="ECO:0000313" key="5">
    <source>
        <dbReference type="Proteomes" id="UP001642464"/>
    </source>
</evidence>
<name>A0ABP0M501_9DINO</name>
<gene>
    <name evidence="4" type="ORF">SCF082_LOCUS26196</name>
</gene>
<dbReference type="Proteomes" id="UP001642464">
    <property type="component" value="Unassembled WGS sequence"/>
</dbReference>
<protein>
    <submittedName>
        <fullName evidence="4">Gamma isoform</fullName>
    </submittedName>
</protein>
<evidence type="ECO:0000313" key="4">
    <source>
        <dbReference type="EMBL" id="CAK9046557.1"/>
    </source>
</evidence>
<evidence type="ECO:0000256" key="2">
    <source>
        <dbReference type="PROSITE-ProRule" id="PRU00103"/>
    </source>
</evidence>
<keyword evidence="5" id="KW-1185">Reference proteome</keyword>
<feature type="region of interest" description="Disordered" evidence="3">
    <location>
        <begin position="144"/>
        <end position="185"/>
    </location>
</feature>
<feature type="compositionally biased region" description="Gly residues" evidence="3">
    <location>
        <begin position="169"/>
        <end position="185"/>
    </location>
</feature>
<organism evidence="4 5">
    <name type="scientific">Durusdinium trenchii</name>
    <dbReference type="NCBI Taxonomy" id="1381693"/>
    <lineage>
        <taxon>Eukaryota</taxon>
        <taxon>Sar</taxon>
        <taxon>Alveolata</taxon>
        <taxon>Dinophyceae</taxon>
        <taxon>Suessiales</taxon>
        <taxon>Symbiodiniaceae</taxon>
        <taxon>Durusdinium</taxon>
    </lineage>
</organism>
<dbReference type="InterPro" id="IPR004155">
    <property type="entry name" value="PBS_lyase_HEAT"/>
</dbReference>
<dbReference type="Pfam" id="PF13646">
    <property type="entry name" value="HEAT_2"/>
    <property type="match status" value="1"/>
</dbReference>
<dbReference type="InterPro" id="IPR051023">
    <property type="entry name" value="PP2A_Regulatory_Subunit_A"/>
</dbReference>